<dbReference type="InterPro" id="IPR040647">
    <property type="entry name" value="SPIN-DOC_Znf-C2H2"/>
</dbReference>
<name>A0ABP0FLJ8_CLALP</name>
<organism evidence="2 3">
    <name type="scientific">Clavelina lepadiformis</name>
    <name type="common">Light-bulb sea squirt</name>
    <name type="synonym">Ascidia lepadiformis</name>
    <dbReference type="NCBI Taxonomy" id="159417"/>
    <lineage>
        <taxon>Eukaryota</taxon>
        <taxon>Metazoa</taxon>
        <taxon>Chordata</taxon>
        <taxon>Tunicata</taxon>
        <taxon>Ascidiacea</taxon>
        <taxon>Aplousobranchia</taxon>
        <taxon>Clavelinidae</taxon>
        <taxon>Clavelina</taxon>
    </lineage>
</organism>
<accession>A0ABP0FLJ8</accession>
<dbReference type="PANTHER" id="PTHR45913:SF5">
    <property type="entry name" value="GENERAL TRANSCRIPTION FACTOR II-I REPEAT DOMAIN-CONTAINING PROTEIN 2A-LIKE PROTEIN"/>
    <property type="match status" value="1"/>
</dbReference>
<proteinExistence type="predicted"/>
<sequence>MANFVANLQQTKKRKLKDENRMFQTRWTFEYFFIENTDKRPLCLICKQTVNATKECNVKRHYKTMHSKDVYGKLAGHNRELKVKQLQEELKIQRLMIRKMHSDSEKAVRCSYLIALRIAKSMKPYSDGNFVKQCIMDIAQEMCPKMKCEFGTFWLDVFVRTIFFQNGLHEIPLSIGFDRRTLGKWTSNC</sequence>
<protein>
    <recommendedName>
        <fullName evidence="1">SPIN-DOC-like zinc-finger domain-containing protein</fullName>
    </recommendedName>
</protein>
<evidence type="ECO:0000313" key="3">
    <source>
        <dbReference type="Proteomes" id="UP001642483"/>
    </source>
</evidence>
<evidence type="ECO:0000313" key="2">
    <source>
        <dbReference type="EMBL" id="CAK8679888.1"/>
    </source>
</evidence>
<feature type="domain" description="SPIN-DOC-like zinc-finger" evidence="1">
    <location>
        <begin position="24"/>
        <end position="69"/>
    </location>
</feature>
<dbReference type="Proteomes" id="UP001642483">
    <property type="component" value="Unassembled WGS sequence"/>
</dbReference>
<reference evidence="2 3" key="1">
    <citation type="submission" date="2024-02" db="EMBL/GenBank/DDBJ databases">
        <authorList>
            <person name="Daric V."/>
            <person name="Darras S."/>
        </authorList>
    </citation>
    <scope>NUCLEOTIDE SEQUENCE [LARGE SCALE GENOMIC DNA]</scope>
</reference>
<gene>
    <name evidence="2" type="ORF">CVLEPA_LOCUS10133</name>
</gene>
<dbReference type="Pfam" id="PF18658">
    <property type="entry name" value="zf-C2H2_12"/>
    <property type="match status" value="1"/>
</dbReference>
<dbReference type="EMBL" id="CAWYQH010000068">
    <property type="protein sequence ID" value="CAK8679888.1"/>
    <property type="molecule type" value="Genomic_DNA"/>
</dbReference>
<dbReference type="PANTHER" id="PTHR45913">
    <property type="entry name" value="EPM2A-INTERACTING PROTEIN 1"/>
    <property type="match status" value="1"/>
</dbReference>
<comment type="caution">
    <text evidence="2">The sequence shown here is derived from an EMBL/GenBank/DDBJ whole genome shotgun (WGS) entry which is preliminary data.</text>
</comment>
<keyword evidence="3" id="KW-1185">Reference proteome</keyword>
<evidence type="ECO:0000259" key="1">
    <source>
        <dbReference type="Pfam" id="PF18658"/>
    </source>
</evidence>